<evidence type="ECO:0000313" key="3">
    <source>
        <dbReference type="Proteomes" id="UP000623958"/>
    </source>
</evidence>
<dbReference type="Proteomes" id="UP000623958">
    <property type="component" value="Unassembled WGS sequence"/>
</dbReference>
<organism evidence="2 3">
    <name type="scientific">Xanthomonas boreopolis</name>
    <dbReference type="NCBI Taxonomy" id="86183"/>
    <lineage>
        <taxon>Bacteria</taxon>
        <taxon>Pseudomonadati</taxon>
        <taxon>Pseudomonadota</taxon>
        <taxon>Gammaproteobacteria</taxon>
        <taxon>Lysobacterales</taxon>
        <taxon>Lysobacteraceae</taxon>
        <taxon>Xanthomonas</taxon>
    </lineage>
</organism>
<accession>A0A919F9H1</accession>
<feature type="region of interest" description="Disordered" evidence="1">
    <location>
        <begin position="207"/>
        <end position="229"/>
    </location>
</feature>
<dbReference type="EMBL" id="BNBA01000022">
    <property type="protein sequence ID" value="GHH56531.1"/>
    <property type="molecule type" value="Genomic_DNA"/>
</dbReference>
<reference evidence="2" key="2">
    <citation type="submission" date="2020-09" db="EMBL/GenBank/DDBJ databases">
        <authorList>
            <person name="Sun Q."/>
            <person name="Ohkuma M."/>
        </authorList>
    </citation>
    <scope>NUCLEOTIDE SEQUENCE</scope>
    <source>
        <strain evidence="2">JCM 13306</strain>
    </source>
</reference>
<sequence>MSQSALDSFLDKWRSRWPEWEVAEPFVPEPRRKLALAWFALLQEFEDIMNIAGDPLPADAKLAWWQQELRDWSNQRSRHPLGRMLEPVRAPWAELAEALPAMQEARTPPASLEQAVQLLLPFAGAVAAVERALFERRSPRDDARAIAVQWLQARHAAAGPAARPAGVGEAEWRGQLLKAWPAKPAIAQPHRIWSRLARLRLQRERDGKPPFAPPLSQLWHSWRAGSGGA</sequence>
<proteinExistence type="predicted"/>
<gene>
    <name evidence="2" type="ORF">GCM10009090_26430</name>
</gene>
<evidence type="ECO:0000256" key="1">
    <source>
        <dbReference type="SAM" id="MobiDB-lite"/>
    </source>
</evidence>
<dbReference type="AlphaFoldDB" id="A0A919F9H1"/>
<protein>
    <submittedName>
        <fullName evidence="2">Phytoene synthase</fullName>
    </submittedName>
</protein>
<keyword evidence="3" id="KW-1185">Reference proteome</keyword>
<comment type="caution">
    <text evidence="2">The sequence shown here is derived from an EMBL/GenBank/DDBJ whole genome shotgun (WGS) entry which is preliminary data.</text>
</comment>
<reference evidence="2" key="1">
    <citation type="journal article" date="2014" name="Int. J. Syst. Evol. Microbiol.">
        <title>Complete genome sequence of Corynebacterium casei LMG S-19264T (=DSM 44701T), isolated from a smear-ripened cheese.</title>
        <authorList>
            <consortium name="US DOE Joint Genome Institute (JGI-PGF)"/>
            <person name="Walter F."/>
            <person name="Albersmeier A."/>
            <person name="Kalinowski J."/>
            <person name="Ruckert C."/>
        </authorList>
    </citation>
    <scope>NUCLEOTIDE SEQUENCE</scope>
    <source>
        <strain evidence="2">JCM 13306</strain>
    </source>
</reference>
<name>A0A919F9H1_9XANT</name>
<evidence type="ECO:0000313" key="2">
    <source>
        <dbReference type="EMBL" id="GHH56531.1"/>
    </source>
</evidence>
<dbReference type="RefSeq" id="WP_434029580.1">
    <property type="nucleotide sequence ID" value="NZ_BNBA01000022.1"/>
</dbReference>